<proteinExistence type="predicted"/>
<accession>A0A1Z5KTB5</accession>
<dbReference type="EMBL" id="BDSP01000286">
    <property type="protein sequence ID" value="GAX29231.1"/>
    <property type="molecule type" value="Genomic_DNA"/>
</dbReference>
<dbReference type="Proteomes" id="UP000198406">
    <property type="component" value="Unassembled WGS sequence"/>
</dbReference>
<dbReference type="InParanoid" id="A0A1Z5KTB5"/>
<keyword evidence="2" id="KW-1185">Reference proteome</keyword>
<name>A0A1Z5KTB5_FISSO</name>
<dbReference type="AlphaFoldDB" id="A0A1Z5KTB5"/>
<comment type="caution">
    <text evidence="1">The sequence shown here is derived from an EMBL/GenBank/DDBJ whole genome shotgun (WGS) entry which is preliminary data.</text>
</comment>
<reference evidence="1 2" key="1">
    <citation type="journal article" date="2015" name="Plant Cell">
        <title>Oil accumulation by the oleaginous diatom Fistulifera solaris as revealed by the genome and transcriptome.</title>
        <authorList>
            <person name="Tanaka T."/>
            <person name="Maeda Y."/>
            <person name="Veluchamy A."/>
            <person name="Tanaka M."/>
            <person name="Abida H."/>
            <person name="Marechal E."/>
            <person name="Bowler C."/>
            <person name="Muto M."/>
            <person name="Sunaga Y."/>
            <person name="Tanaka M."/>
            <person name="Yoshino T."/>
            <person name="Taniguchi T."/>
            <person name="Fukuda Y."/>
            <person name="Nemoto M."/>
            <person name="Matsumoto M."/>
            <person name="Wong P.S."/>
            <person name="Aburatani S."/>
            <person name="Fujibuchi W."/>
        </authorList>
    </citation>
    <scope>NUCLEOTIDE SEQUENCE [LARGE SCALE GENOMIC DNA]</scope>
    <source>
        <strain evidence="1 2">JPCC DA0580</strain>
    </source>
</reference>
<gene>
    <name evidence="1" type="ORF">FisN_28Lu090</name>
</gene>
<protein>
    <submittedName>
        <fullName evidence="1">Uncharacterized protein</fullName>
    </submittedName>
</protein>
<evidence type="ECO:0000313" key="2">
    <source>
        <dbReference type="Proteomes" id="UP000198406"/>
    </source>
</evidence>
<sequence length="161" mass="17862">MTNNVLVSNESAKICVLTRIDPLSKDVFTHLVNSCIGSPASKTTTTEAAAAAAAATKRLRKTVIQFRFSSIPKEERVDFPTSRTQMYSQQESFGDLTQLLRMQQRTRMQPANEMEKRAITLNEYHARVALAFILAGLEPQMSILSAKASSSLSLSCIHHLF</sequence>
<evidence type="ECO:0000313" key="1">
    <source>
        <dbReference type="EMBL" id="GAX29231.1"/>
    </source>
</evidence>
<organism evidence="1 2">
    <name type="scientific">Fistulifera solaris</name>
    <name type="common">Oleaginous diatom</name>
    <dbReference type="NCBI Taxonomy" id="1519565"/>
    <lineage>
        <taxon>Eukaryota</taxon>
        <taxon>Sar</taxon>
        <taxon>Stramenopiles</taxon>
        <taxon>Ochrophyta</taxon>
        <taxon>Bacillariophyta</taxon>
        <taxon>Bacillariophyceae</taxon>
        <taxon>Bacillariophycidae</taxon>
        <taxon>Naviculales</taxon>
        <taxon>Naviculaceae</taxon>
        <taxon>Fistulifera</taxon>
    </lineage>
</organism>